<sequence>MTHRLSPPTHQPSPPRLSSASYSRGARTLERLVLPAHHRRHPHGRLARSSLAGSRQRPRIRVVRTSWQVTTSSPSSKRDIRPPRLVSCSTMPSAAGSSPRTRPVRRGGVLAACAFREARELSGNERVSPVASAPR</sequence>
<dbReference type="EMBL" id="JARKIE010000006">
    <property type="protein sequence ID" value="KAJ7706769.1"/>
    <property type="molecule type" value="Genomic_DNA"/>
</dbReference>
<feature type="compositionally biased region" description="Polar residues" evidence="1">
    <location>
        <begin position="65"/>
        <end position="75"/>
    </location>
</feature>
<name>A0AAD7M9D0_MYCRO</name>
<comment type="caution">
    <text evidence="2">The sequence shown here is derived from an EMBL/GenBank/DDBJ whole genome shotgun (WGS) entry which is preliminary data.</text>
</comment>
<accession>A0AAD7M9D0</accession>
<dbReference type="Proteomes" id="UP001221757">
    <property type="component" value="Unassembled WGS sequence"/>
</dbReference>
<organism evidence="2 3">
    <name type="scientific">Mycena rosella</name>
    <name type="common">Pink bonnet</name>
    <name type="synonym">Agaricus rosellus</name>
    <dbReference type="NCBI Taxonomy" id="1033263"/>
    <lineage>
        <taxon>Eukaryota</taxon>
        <taxon>Fungi</taxon>
        <taxon>Dikarya</taxon>
        <taxon>Basidiomycota</taxon>
        <taxon>Agaricomycotina</taxon>
        <taxon>Agaricomycetes</taxon>
        <taxon>Agaricomycetidae</taxon>
        <taxon>Agaricales</taxon>
        <taxon>Marasmiineae</taxon>
        <taxon>Mycenaceae</taxon>
        <taxon>Mycena</taxon>
    </lineage>
</organism>
<keyword evidence="3" id="KW-1185">Reference proteome</keyword>
<dbReference type="AlphaFoldDB" id="A0AAD7M9D0"/>
<feature type="compositionally biased region" description="Polar residues" evidence="1">
    <location>
        <begin position="87"/>
        <end position="100"/>
    </location>
</feature>
<gene>
    <name evidence="2" type="ORF">B0H17DRAFT_1034471</name>
</gene>
<feature type="compositionally biased region" description="Basic residues" evidence="1">
    <location>
        <begin position="36"/>
        <end position="46"/>
    </location>
</feature>
<reference evidence="2" key="1">
    <citation type="submission" date="2023-03" db="EMBL/GenBank/DDBJ databases">
        <title>Massive genome expansion in bonnet fungi (Mycena s.s.) driven by repeated elements and novel gene families across ecological guilds.</title>
        <authorList>
            <consortium name="Lawrence Berkeley National Laboratory"/>
            <person name="Harder C.B."/>
            <person name="Miyauchi S."/>
            <person name="Viragh M."/>
            <person name="Kuo A."/>
            <person name="Thoen E."/>
            <person name="Andreopoulos B."/>
            <person name="Lu D."/>
            <person name="Skrede I."/>
            <person name="Drula E."/>
            <person name="Henrissat B."/>
            <person name="Morin E."/>
            <person name="Kohler A."/>
            <person name="Barry K."/>
            <person name="LaButti K."/>
            <person name="Morin E."/>
            <person name="Salamov A."/>
            <person name="Lipzen A."/>
            <person name="Mereny Z."/>
            <person name="Hegedus B."/>
            <person name="Baldrian P."/>
            <person name="Stursova M."/>
            <person name="Weitz H."/>
            <person name="Taylor A."/>
            <person name="Grigoriev I.V."/>
            <person name="Nagy L.G."/>
            <person name="Martin F."/>
            <person name="Kauserud H."/>
        </authorList>
    </citation>
    <scope>NUCLEOTIDE SEQUENCE</scope>
    <source>
        <strain evidence="2">CBHHK067</strain>
    </source>
</reference>
<evidence type="ECO:0000313" key="3">
    <source>
        <dbReference type="Proteomes" id="UP001221757"/>
    </source>
</evidence>
<evidence type="ECO:0000313" key="2">
    <source>
        <dbReference type="EMBL" id="KAJ7706769.1"/>
    </source>
</evidence>
<protein>
    <submittedName>
        <fullName evidence="2">Uncharacterized protein</fullName>
    </submittedName>
</protein>
<proteinExistence type="predicted"/>
<evidence type="ECO:0000256" key="1">
    <source>
        <dbReference type="SAM" id="MobiDB-lite"/>
    </source>
</evidence>
<feature type="region of interest" description="Disordered" evidence="1">
    <location>
        <begin position="1"/>
        <end position="104"/>
    </location>
</feature>